<dbReference type="KEGG" id="msv:Mesil_1345"/>
<dbReference type="InterPro" id="IPR024064">
    <property type="entry name" value="FdhE-like_sf"/>
</dbReference>
<dbReference type="EMBL" id="CP002042">
    <property type="protein sequence ID" value="ADH63238.1"/>
    <property type="molecule type" value="Genomic_DNA"/>
</dbReference>
<evidence type="ECO:0000313" key="2">
    <source>
        <dbReference type="Proteomes" id="UP000001916"/>
    </source>
</evidence>
<gene>
    <name evidence="1" type="ordered locus">Mesil_1345</name>
</gene>
<evidence type="ECO:0000313" key="1">
    <source>
        <dbReference type="EMBL" id="ADH63238.1"/>
    </source>
</evidence>
<keyword evidence="2" id="KW-1185">Reference proteome</keyword>
<organism evidence="1 2">
    <name type="scientific">Allomeiothermus silvanus (strain ATCC 700542 / DSM 9946 / NBRC 106475 / NCIMB 13440 / VI-R2)</name>
    <name type="common">Thermus silvanus</name>
    <dbReference type="NCBI Taxonomy" id="526227"/>
    <lineage>
        <taxon>Bacteria</taxon>
        <taxon>Thermotogati</taxon>
        <taxon>Deinococcota</taxon>
        <taxon>Deinococci</taxon>
        <taxon>Thermales</taxon>
        <taxon>Thermaceae</taxon>
        <taxon>Allomeiothermus</taxon>
    </lineage>
</organism>
<dbReference type="AlphaFoldDB" id="D7BEJ5"/>
<dbReference type="OrthoDB" id="1456570at2"/>
<proteinExistence type="predicted"/>
<dbReference type="RefSeq" id="WP_013157808.1">
    <property type="nucleotide sequence ID" value="NC_014212.1"/>
</dbReference>
<protein>
    <submittedName>
        <fullName evidence="1">Uncharacterized protein</fullName>
    </submittedName>
</protein>
<dbReference type="STRING" id="526227.Mesil_1345"/>
<reference evidence="1 2" key="1">
    <citation type="journal article" date="2010" name="Stand. Genomic Sci.">
        <title>Complete genome sequence of Meiothermus silvanus type strain (VI-R2).</title>
        <authorList>
            <person name="Sikorski J."/>
            <person name="Tindall B.J."/>
            <person name="Lowry S."/>
            <person name="Lucas S."/>
            <person name="Nolan M."/>
            <person name="Copeland A."/>
            <person name="Glavina Del Rio T."/>
            <person name="Tice H."/>
            <person name="Cheng J.F."/>
            <person name="Han C."/>
            <person name="Pitluck S."/>
            <person name="Liolios K."/>
            <person name="Ivanova N."/>
            <person name="Mavromatis K."/>
            <person name="Mikhailova N."/>
            <person name="Pati A."/>
            <person name="Goodwin L."/>
            <person name="Chen A."/>
            <person name="Palaniappan K."/>
            <person name="Land M."/>
            <person name="Hauser L."/>
            <person name="Chang Y.J."/>
            <person name="Jeffries C.D."/>
            <person name="Rohde M."/>
            <person name="Goker M."/>
            <person name="Woyke T."/>
            <person name="Bristow J."/>
            <person name="Eisen J.A."/>
            <person name="Markowitz V."/>
            <person name="Hugenholtz P."/>
            <person name="Kyrpides N.C."/>
            <person name="Klenk H.P."/>
            <person name="Lapidus A."/>
        </authorList>
    </citation>
    <scope>NUCLEOTIDE SEQUENCE [LARGE SCALE GENOMIC DNA]</scope>
    <source>
        <strain evidence="2">ATCC 700542 / DSM 9946 / VI-R2</strain>
    </source>
</reference>
<dbReference type="SUPFAM" id="SSF144020">
    <property type="entry name" value="FdhE-like"/>
    <property type="match status" value="1"/>
</dbReference>
<dbReference type="HOGENOM" id="CLU_2880650_0_0_0"/>
<dbReference type="Proteomes" id="UP000001916">
    <property type="component" value="Chromosome"/>
</dbReference>
<accession>D7BEJ5</accession>
<sequence>MREIILLELREIRRLIDGAMLQCGRCPRCGRPLPALERYTLERDEEPAVYCPCCGSEWGVQDA</sequence>
<name>D7BEJ5_ALLS1</name>